<keyword evidence="2" id="KW-1185">Reference proteome</keyword>
<reference evidence="1 2" key="1">
    <citation type="submission" date="2019-09" db="EMBL/GenBank/DDBJ databases">
        <title>Phylogeny of genus Pseudoclavibacter and closely related genus.</title>
        <authorList>
            <person name="Li Y."/>
        </authorList>
    </citation>
    <scope>NUCLEOTIDE SEQUENCE [LARGE SCALE GENOMIC DNA]</scope>
    <source>
        <strain evidence="1 2">THG-MD12</strain>
    </source>
</reference>
<dbReference type="Proteomes" id="UP000490386">
    <property type="component" value="Unassembled WGS sequence"/>
</dbReference>
<dbReference type="AlphaFoldDB" id="A0A7J5B6B3"/>
<protein>
    <submittedName>
        <fullName evidence="1">Uncharacterized protein</fullName>
    </submittedName>
</protein>
<comment type="caution">
    <text evidence="1">The sequence shown here is derived from an EMBL/GenBank/DDBJ whole genome shotgun (WGS) entry which is preliminary data.</text>
</comment>
<dbReference type="OrthoDB" id="5122834at2"/>
<sequence>MTPDPNEDAWRLLSARIDEAISELRERDARRETLAELLERRPVLGIRRGPVLRRVTNVWRLRELLLDESGGLFRVGSVIRVAKQPDHYSEQSALAAERRRVQLAALKSGFDLGEIVNYGAAGIQLSDSGGADAHPGLEVVGGEVVLHWGAVPGAQAGLGASSSTPLAAYLDDAVALLTGR</sequence>
<accession>A0A7J5B6B3</accession>
<evidence type="ECO:0000313" key="1">
    <source>
        <dbReference type="EMBL" id="KAB1639725.1"/>
    </source>
</evidence>
<dbReference type="RefSeq" id="WP_151422890.1">
    <property type="nucleotide sequence ID" value="NZ_CANKVH010000002.1"/>
</dbReference>
<proteinExistence type="predicted"/>
<gene>
    <name evidence="1" type="ORF">F8O03_05250</name>
</gene>
<evidence type="ECO:0000313" key="2">
    <source>
        <dbReference type="Proteomes" id="UP000490386"/>
    </source>
</evidence>
<name>A0A7J5B6B3_9MICO</name>
<organism evidence="1 2">
    <name type="scientific">Pseudoclavibacter terrae</name>
    <dbReference type="NCBI Taxonomy" id="1530195"/>
    <lineage>
        <taxon>Bacteria</taxon>
        <taxon>Bacillati</taxon>
        <taxon>Actinomycetota</taxon>
        <taxon>Actinomycetes</taxon>
        <taxon>Micrococcales</taxon>
        <taxon>Microbacteriaceae</taxon>
        <taxon>Pseudoclavibacter</taxon>
    </lineage>
</organism>
<dbReference type="EMBL" id="WBJX01000001">
    <property type="protein sequence ID" value="KAB1639725.1"/>
    <property type="molecule type" value="Genomic_DNA"/>
</dbReference>